<proteinExistence type="predicted"/>
<evidence type="ECO:0000313" key="1">
    <source>
        <dbReference type="EMBL" id="EFG80439.1"/>
    </source>
</evidence>
<evidence type="ECO:0000313" key="2">
    <source>
        <dbReference type="Proteomes" id="UP000006015"/>
    </source>
</evidence>
<comment type="caution">
    <text evidence="1">The sequence shown here is derived from an EMBL/GenBank/DDBJ whole genome shotgun (WGS) entry which is preliminary data.</text>
</comment>
<dbReference type="Proteomes" id="UP000006015">
    <property type="component" value="Unassembled WGS sequence"/>
</dbReference>
<organism evidence="1 2">
    <name type="scientific">Corynebacterium ammoniagenes DSM 20306</name>
    <dbReference type="NCBI Taxonomy" id="649754"/>
    <lineage>
        <taxon>Bacteria</taxon>
        <taxon>Bacillati</taxon>
        <taxon>Actinomycetota</taxon>
        <taxon>Actinomycetes</taxon>
        <taxon>Mycobacteriales</taxon>
        <taxon>Corynebacteriaceae</taxon>
        <taxon>Corynebacterium</taxon>
    </lineage>
</organism>
<accession>A0ABP2IGK2</accession>
<keyword evidence="2" id="KW-1185">Reference proteome</keyword>
<name>A0ABP2IGK2_CORAM</name>
<gene>
    <name evidence="1" type="ORF">HMPREF0281_02533</name>
</gene>
<reference evidence="1 2" key="1">
    <citation type="submission" date="2010-04" db="EMBL/GenBank/DDBJ databases">
        <authorList>
            <person name="Weinstock G."/>
            <person name="Sodergren E."/>
            <person name="Clifton S."/>
            <person name="Fulton L."/>
            <person name="Fulton B."/>
            <person name="Courtney L."/>
            <person name="Fronick C."/>
            <person name="Harrison M."/>
            <person name="Strong C."/>
            <person name="Farmer C."/>
            <person name="Delahaunty K."/>
            <person name="Markovic C."/>
            <person name="Hall O."/>
            <person name="Minx P."/>
            <person name="Tomlinson C."/>
            <person name="Mitreva M."/>
            <person name="Hou S."/>
            <person name="Wollam A."/>
            <person name="Pepin K.H."/>
            <person name="Johnson M."/>
            <person name="Bhonagiri V."/>
            <person name="Zhang X."/>
            <person name="Suruliraj S."/>
            <person name="Warren W."/>
            <person name="Chinwalla A."/>
            <person name="Mardis E.R."/>
            <person name="Wilson R.K."/>
        </authorList>
    </citation>
    <scope>NUCLEOTIDE SEQUENCE [LARGE SCALE GENOMIC DNA]</scope>
    <source>
        <strain evidence="1 2">DSM 20306</strain>
    </source>
</reference>
<sequence length="40" mass="4488">MGKCALNSSAQITKVRKSALNWLFIAKCVNLPRIFKNLLP</sequence>
<dbReference type="EMBL" id="ADNS01000031">
    <property type="protein sequence ID" value="EFG80439.1"/>
    <property type="molecule type" value="Genomic_DNA"/>
</dbReference>
<protein>
    <submittedName>
        <fullName evidence="1">Uncharacterized protein</fullName>
    </submittedName>
</protein>